<reference evidence="1" key="2">
    <citation type="submission" date="2021-04" db="EMBL/GenBank/DDBJ databases">
        <authorList>
            <person name="Gilroy R."/>
        </authorList>
    </citation>
    <scope>NUCLEOTIDE SEQUENCE</scope>
    <source>
        <strain evidence="1">14975</strain>
    </source>
</reference>
<reference evidence="1" key="1">
    <citation type="journal article" date="2021" name="PeerJ">
        <title>Extensive microbial diversity within the chicken gut microbiome revealed by metagenomics and culture.</title>
        <authorList>
            <person name="Gilroy R."/>
            <person name="Ravi A."/>
            <person name="Getino M."/>
            <person name="Pursley I."/>
            <person name="Horton D.L."/>
            <person name="Alikhan N.F."/>
            <person name="Baker D."/>
            <person name="Gharbi K."/>
            <person name="Hall N."/>
            <person name="Watson M."/>
            <person name="Adriaenssens E.M."/>
            <person name="Foster-Nyarko E."/>
            <person name="Jarju S."/>
            <person name="Secka A."/>
            <person name="Antonio M."/>
            <person name="Oren A."/>
            <person name="Chaudhuri R.R."/>
            <person name="La Ragione R."/>
            <person name="Hildebrand F."/>
            <person name="Pallen M.J."/>
        </authorList>
    </citation>
    <scope>NUCLEOTIDE SEQUENCE</scope>
    <source>
        <strain evidence="1">14975</strain>
    </source>
</reference>
<name>A0A9D1V9H2_9BACT</name>
<dbReference type="EMBL" id="DXFQ01000006">
    <property type="protein sequence ID" value="HIX19022.1"/>
    <property type="molecule type" value="Genomic_DNA"/>
</dbReference>
<accession>A0A9D1V9H2</accession>
<dbReference type="AlphaFoldDB" id="A0A9D1V9H2"/>
<evidence type="ECO:0000313" key="2">
    <source>
        <dbReference type="Proteomes" id="UP000823964"/>
    </source>
</evidence>
<dbReference type="Proteomes" id="UP000823964">
    <property type="component" value="Unassembled WGS sequence"/>
</dbReference>
<protein>
    <submittedName>
        <fullName evidence="1">Uncharacterized protein</fullName>
    </submittedName>
</protein>
<sequence>MSNSTKPSTDLTAPPIEPPSALGICNLALSKLGESPISAIDANGSPAARMCYLHYHPVRREVLMAHRWTFATRLVTLSASDELPTNSAAASAAAAASAGTASSAADPDAESAGSTAADPDAAFGPMALLPHSLPGDCLRVLEVNRKSWILRGRSIYCPGDRVRLLYIADLEDPALFDPPFIDALATKLAVRLCIPLTSSTTAREALTEEYRRLVLPQAEHLNAVQCFSNDSHPLYRLWKQSGSVSEW</sequence>
<comment type="caution">
    <text evidence="1">The sequence shown here is derived from an EMBL/GenBank/DDBJ whole genome shotgun (WGS) entry which is preliminary data.</text>
</comment>
<organism evidence="1 2">
    <name type="scientific">Candidatus Akkermansia intestinigallinarum</name>
    <dbReference type="NCBI Taxonomy" id="2838431"/>
    <lineage>
        <taxon>Bacteria</taxon>
        <taxon>Pseudomonadati</taxon>
        <taxon>Verrucomicrobiota</taxon>
        <taxon>Verrucomicrobiia</taxon>
        <taxon>Verrucomicrobiales</taxon>
        <taxon>Akkermansiaceae</taxon>
        <taxon>Akkermansia</taxon>
    </lineage>
</organism>
<evidence type="ECO:0000313" key="1">
    <source>
        <dbReference type="EMBL" id="HIX19022.1"/>
    </source>
</evidence>
<gene>
    <name evidence="1" type="ORF">H9862_00290</name>
</gene>
<proteinExistence type="predicted"/>